<evidence type="ECO:0000313" key="3">
    <source>
        <dbReference type="Proteomes" id="UP001621706"/>
    </source>
</evidence>
<evidence type="ECO:0000259" key="1">
    <source>
        <dbReference type="SMART" id="SM00986"/>
    </source>
</evidence>
<organism evidence="2 3">
    <name type="scientific">Flavobacterium oreochromis</name>
    <dbReference type="NCBI Taxonomy" id="2906078"/>
    <lineage>
        <taxon>Bacteria</taxon>
        <taxon>Pseudomonadati</taxon>
        <taxon>Bacteroidota</taxon>
        <taxon>Flavobacteriia</taxon>
        <taxon>Flavobacteriales</taxon>
        <taxon>Flavobacteriaceae</taxon>
        <taxon>Flavobacterium</taxon>
    </lineage>
</organism>
<dbReference type="SUPFAM" id="SSF52141">
    <property type="entry name" value="Uracil-DNA glycosylase-like"/>
    <property type="match status" value="1"/>
</dbReference>
<proteinExistence type="predicted"/>
<dbReference type="SMART" id="SM00986">
    <property type="entry name" value="UDG"/>
    <property type="match status" value="1"/>
</dbReference>
<gene>
    <name evidence="2" type="ORF">V3I07_03615</name>
</gene>
<dbReference type="InterPro" id="IPR047124">
    <property type="entry name" value="HI_0220.2"/>
</dbReference>
<keyword evidence="3" id="KW-1185">Reference proteome</keyword>
<dbReference type="Pfam" id="PF03167">
    <property type="entry name" value="UDG"/>
    <property type="match status" value="1"/>
</dbReference>
<comment type="caution">
    <text evidence="2">The sequence shown here is derived from an EMBL/GenBank/DDBJ whole genome shotgun (WGS) entry which is preliminary data.</text>
</comment>
<dbReference type="SMART" id="SM00987">
    <property type="entry name" value="UreE_C"/>
    <property type="match status" value="1"/>
</dbReference>
<accession>A0ABW8P6T9</accession>
<dbReference type="InterPro" id="IPR005122">
    <property type="entry name" value="Uracil-DNA_glycosylase-like"/>
</dbReference>
<reference evidence="2 3" key="1">
    <citation type="submission" date="2024-02" db="EMBL/GenBank/DDBJ databases">
        <title>Comparative Genomic Analysis of Flavobacterium Species Causing Columnaris Disease of Freshwater Fish in Thailand: Insights into Virulence and Resistance Mechanisms.</title>
        <authorList>
            <person name="Nguyen D."/>
            <person name="Chokmangmeepisarn P."/>
            <person name="Khianchaikhan K."/>
            <person name="Morishita M."/>
            <person name="Bunnoy A."/>
            <person name="Rodkhum C."/>
        </authorList>
    </citation>
    <scope>NUCLEOTIDE SEQUENCE [LARGE SCALE GENOMIC DNA]</scope>
    <source>
        <strain evidence="2 3">CNRT2201</strain>
    </source>
</reference>
<dbReference type="PANTHER" id="PTHR42160:SF1">
    <property type="entry name" value="URACIL-DNA GLYCOSYLASE SUPERFAMILY PROTEIN"/>
    <property type="match status" value="1"/>
</dbReference>
<sequence length="192" mass="22419">MLEKLKQDIDTCLICNAFLPYSPKPIYQINSNAKILIIAQAPGQITHEKGIPFDDLSGETLRYWLGVNKEQFYNPNLFAIVPMGFCFPGKGKTGDLPPRKECAPQWHHKIFEHLKNIQLTILIGNYSQEYYLKNAPYKNLTDRVFHYSLFLPEYFPLVHPSPLNFRWHTKNKWFKEEIVPELQKIVAKILLS</sequence>
<dbReference type="CDD" id="cd10033">
    <property type="entry name" value="UDG_like"/>
    <property type="match status" value="1"/>
</dbReference>
<dbReference type="Gene3D" id="3.40.470.10">
    <property type="entry name" value="Uracil-DNA glycosylase-like domain"/>
    <property type="match status" value="1"/>
</dbReference>
<dbReference type="InterPro" id="IPR036895">
    <property type="entry name" value="Uracil-DNA_glycosylase-like_sf"/>
</dbReference>
<evidence type="ECO:0000313" key="2">
    <source>
        <dbReference type="EMBL" id="MFK6999980.1"/>
    </source>
</evidence>
<protein>
    <submittedName>
        <fullName evidence="2">Uracil-DNA glycosylase family protein</fullName>
    </submittedName>
</protein>
<feature type="domain" description="Uracil-DNA glycosylase-like" evidence="1">
    <location>
        <begin position="26"/>
        <end position="183"/>
    </location>
</feature>
<dbReference type="EMBL" id="JAZGZP010000004">
    <property type="protein sequence ID" value="MFK6999980.1"/>
    <property type="molecule type" value="Genomic_DNA"/>
</dbReference>
<dbReference type="PANTHER" id="PTHR42160">
    <property type="entry name" value="URACIL-DNA GLYCOSYLASE SUPERFAMILY PROTEIN"/>
    <property type="match status" value="1"/>
</dbReference>
<dbReference type="RefSeq" id="WP_088399226.1">
    <property type="nucleotide sequence ID" value="NZ_JAZGZP010000004.1"/>
</dbReference>
<name>A0ABW8P6T9_9FLAO</name>
<dbReference type="Proteomes" id="UP001621706">
    <property type="component" value="Unassembled WGS sequence"/>
</dbReference>